<dbReference type="Proteomes" id="UP000828941">
    <property type="component" value="Chromosome 1"/>
</dbReference>
<dbReference type="EMBL" id="CM039426">
    <property type="protein sequence ID" value="KAI4357179.1"/>
    <property type="molecule type" value="Genomic_DNA"/>
</dbReference>
<gene>
    <name evidence="1" type="ORF">L6164_001145</name>
</gene>
<proteinExistence type="predicted"/>
<reference evidence="1 2" key="1">
    <citation type="journal article" date="2022" name="DNA Res.">
        <title>Chromosomal-level genome assembly of the orchid tree Bauhinia variegata (Leguminosae; Cercidoideae) supports the allotetraploid origin hypothesis of Bauhinia.</title>
        <authorList>
            <person name="Zhong Y."/>
            <person name="Chen Y."/>
            <person name="Zheng D."/>
            <person name="Pang J."/>
            <person name="Liu Y."/>
            <person name="Luo S."/>
            <person name="Meng S."/>
            <person name="Qian L."/>
            <person name="Wei D."/>
            <person name="Dai S."/>
            <person name="Zhou R."/>
        </authorList>
    </citation>
    <scope>NUCLEOTIDE SEQUENCE [LARGE SCALE GENOMIC DNA]</scope>
    <source>
        <strain evidence="1">BV-YZ2020</strain>
    </source>
</reference>
<protein>
    <submittedName>
        <fullName evidence="1">Uncharacterized protein</fullName>
    </submittedName>
</protein>
<accession>A0ACB9Q7Z9</accession>
<sequence>MEVSNKELKRIIEKIVHTNKKDWSLKLDDVLWAYRTTFKTTLGMSPYNIVFGKECHLSVELEYKAYWVVKLLNFDPYAAGQNRMLQLNALDEFRRESYENARIYKERVKAWHDRKIARKDFYPGQQVLLFNSRLKLHLGKLKSRWYGPFTVTRVISYGVIEIKSDRHTFKVNGHRY</sequence>
<evidence type="ECO:0000313" key="1">
    <source>
        <dbReference type="EMBL" id="KAI4357179.1"/>
    </source>
</evidence>
<keyword evidence="2" id="KW-1185">Reference proteome</keyword>
<comment type="caution">
    <text evidence="1">The sequence shown here is derived from an EMBL/GenBank/DDBJ whole genome shotgun (WGS) entry which is preliminary data.</text>
</comment>
<name>A0ACB9Q7Z9_BAUVA</name>
<evidence type="ECO:0000313" key="2">
    <source>
        <dbReference type="Proteomes" id="UP000828941"/>
    </source>
</evidence>
<organism evidence="1 2">
    <name type="scientific">Bauhinia variegata</name>
    <name type="common">Purple orchid tree</name>
    <name type="synonym">Phanera variegata</name>
    <dbReference type="NCBI Taxonomy" id="167791"/>
    <lineage>
        <taxon>Eukaryota</taxon>
        <taxon>Viridiplantae</taxon>
        <taxon>Streptophyta</taxon>
        <taxon>Embryophyta</taxon>
        <taxon>Tracheophyta</taxon>
        <taxon>Spermatophyta</taxon>
        <taxon>Magnoliopsida</taxon>
        <taxon>eudicotyledons</taxon>
        <taxon>Gunneridae</taxon>
        <taxon>Pentapetalae</taxon>
        <taxon>rosids</taxon>
        <taxon>fabids</taxon>
        <taxon>Fabales</taxon>
        <taxon>Fabaceae</taxon>
        <taxon>Cercidoideae</taxon>
        <taxon>Cercideae</taxon>
        <taxon>Bauhiniinae</taxon>
        <taxon>Bauhinia</taxon>
    </lineage>
</organism>